<proteinExistence type="predicted"/>
<reference evidence="3" key="1">
    <citation type="submission" date="2021-05" db="EMBL/GenBank/DDBJ databases">
        <title>The genome of the haptophyte Pavlova lutheri (Diacronema luteri, Pavlovales) - a model for lipid biosynthesis in eukaryotic algae.</title>
        <authorList>
            <person name="Hulatt C.J."/>
            <person name="Posewitz M.C."/>
        </authorList>
    </citation>
    <scope>NUCLEOTIDE SEQUENCE</scope>
    <source>
        <strain evidence="3">NIVA-4/92</strain>
    </source>
</reference>
<comment type="caution">
    <text evidence="3">The sequence shown here is derived from an EMBL/GenBank/DDBJ whole genome shotgun (WGS) entry which is preliminary data.</text>
</comment>
<gene>
    <name evidence="3" type="ORF">KFE25_001231</name>
</gene>
<dbReference type="AlphaFoldDB" id="A0A8J5XIB6"/>
<organism evidence="3 4">
    <name type="scientific">Diacronema lutheri</name>
    <name type="common">Unicellular marine alga</name>
    <name type="synonym">Monochrysis lutheri</name>
    <dbReference type="NCBI Taxonomy" id="2081491"/>
    <lineage>
        <taxon>Eukaryota</taxon>
        <taxon>Haptista</taxon>
        <taxon>Haptophyta</taxon>
        <taxon>Pavlovophyceae</taxon>
        <taxon>Pavlovales</taxon>
        <taxon>Pavlovaceae</taxon>
        <taxon>Diacronema</taxon>
    </lineage>
</organism>
<accession>A0A8J5XIB6</accession>
<protein>
    <submittedName>
        <fullName evidence="3">Uncharacterized protein</fullName>
    </submittedName>
</protein>
<evidence type="ECO:0000313" key="4">
    <source>
        <dbReference type="Proteomes" id="UP000751190"/>
    </source>
</evidence>
<dbReference type="EMBL" id="JAGTXO010000025">
    <property type="protein sequence ID" value="KAG8461627.1"/>
    <property type="molecule type" value="Genomic_DNA"/>
</dbReference>
<feature type="region of interest" description="Disordered" evidence="1">
    <location>
        <begin position="24"/>
        <end position="55"/>
    </location>
</feature>
<dbReference type="Proteomes" id="UP000751190">
    <property type="component" value="Unassembled WGS sequence"/>
</dbReference>
<evidence type="ECO:0000256" key="2">
    <source>
        <dbReference type="SAM" id="SignalP"/>
    </source>
</evidence>
<sequence>MLRSATLLLAVLVASVVNVRDVSAASVTRMTSSDSASTARDEPRDPSPSSSAADAMPTGFDKICCEFENFGETHRECKLPAGCKLHGGHEVDEQHCGGSCSGHHDESRDEPRDEPRDNQRNKPRDERRDEPRNPSASSKAARTMPMGFDKICCEFENFGETHRECKLPAGCKLHGGHEVDEQHCGGSCSGHHDESRDEPRDEPRDNQRNKPRDERRDEPRNPSVSSKAARAMPMGFDKICCEFENFGETHRECKLPAGCKLHGGHEVDEQHCGGSCSGSESK</sequence>
<keyword evidence="4" id="KW-1185">Reference proteome</keyword>
<feature type="compositionally biased region" description="Polar residues" evidence="1">
    <location>
        <begin position="28"/>
        <end position="38"/>
    </location>
</feature>
<feature type="region of interest" description="Disordered" evidence="1">
    <location>
        <begin position="94"/>
        <end position="141"/>
    </location>
</feature>
<keyword evidence="2" id="KW-0732">Signal</keyword>
<feature type="signal peptide" evidence="2">
    <location>
        <begin position="1"/>
        <end position="24"/>
    </location>
</feature>
<feature type="region of interest" description="Disordered" evidence="1">
    <location>
        <begin position="182"/>
        <end position="229"/>
    </location>
</feature>
<evidence type="ECO:0000313" key="3">
    <source>
        <dbReference type="EMBL" id="KAG8461627.1"/>
    </source>
</evidence>
<feature type="compositionally biased region" description="Basic and acidic residues" evidence="1">
    <location>
        <begin position="190"/>
        <end position="220"/>
    </location>
</feature>
<feature type="compositionally biased region" description="Basic and acidic residues" evidence="1">
    <location>
        <begin position="102"/>
        <end position="132"/>
    </location>
</feature>
<name>A0A8J5XIB6_DIALT</name>
<feature type="chain" id="PRO_5035249756" evidence="2">
    <location>
        <begin position="25"/>
        <end position="282"/>
    </location>
</feature>
<evidence type="ECO:0000256" key="1">
    <source>
        <dbReference type="SAM" id="MobiDB-lite"/>
    </source>
</evidence>